<organism evidence="2 3">
    <name type="scientific">Monilinia fructicola</name>
    <name type="common">Brown rot fungus</name>
    <name type="synonym">Ciboria fructicola</name>
    <dbReference type="NCBI Taxonomy" id="38448"/>
    <lineage>
        <taxon>Eukaryota</taxon>
        <taxon>Fungi</taxon>
        <taxon>Dikarya</taxon>
        <taxon>Ascomycota</taxon>
        <taxon>Pezizomycotina</taxon>
        <taxon>Leotiomycetes</taxon>
        <taxon>Helotiales</taxon>
        <taxon>Sclerotiniaceae</taxon>
        <taxon>Monilinia</taxon>
    </lineage>
</organism>
<proteinExistence type="predicted"/>
<gene>
    <name evidence="2" type="ORF">EYC84_004266</name>
</gene>
<evidence type="ECO:0000256" key="1">
    <source>
        <dbReference type="SAM" id="MobiDB-lite"/>
    </source>
</evidence>
<name>A0A5M9K4F6_MONFR</name>
<sequence length="87" mass="9829">MCISYINPIQNRLEFFTLARRGFCMPIPQPPYASSIIPTEYSSVSLALYGVTGVEKAPSAKGEREGEIYKKRNRGSRGTYRPIQTIR</sequence>
<dbReference type="AlphaFoldDB" id="A0A5M9K4F6"/>
<dbReference type="Proteomes" id="UP000322873">
    <property type="component" value="Unassembled WGS sequence"/>
</dbReference>
<accession>A0A5M9K4F6</accession>
<evidence type="ECO:0000313" key="3">
    <source>
        <dbReference type="Proteomes" id="UP000322873"/>
    </source>
</evidence>
<dbReference type="EMBL" id="VICG01000002">
    <property type="protein sequence ID" value="KAA8575046.1"/>
    <property type="molecule type" value="Genomic_DNA"/>
</dbReference>
<reference evidence="2 3" key="1">
    <citation type="submission" date="2019-06" db="EMBL/GenBank/DDBJ databases">
        <title>Genome Sequence of the Brown Rot Fungal Pathogen Monilinia fructicola.</title>
        <authorList>
            <person name="De Miccolis Angelini R.M."/>
            <person name="Landi L."/>
            <person name="Abate D."/>
            <person name="Pollastro S."/>
            <person name="Romanazzi G."/>
            <person name="Faretra F."/>
        </authorList>
    </citation>
    <scope>NUCLEOTIDE SEQUENCE [LARGE SCALE GENOMIC DNA]</scope>
    <source>
        <strain evidence="2 3">Mfrc123</strain>
    </source>
</reference>
<comment type="caution">
    <text evidence="2">The sequence shown here is derived from an EMBL/GenBank/DDBJ whole genome shotgun (WGS) entry which is preliminary data.</text>
</comment>
<feature type="region of interest" description="Disordered" evidence="1">
    <location>
        <begin position="60"/>
        <end position="87"/>
    </location>
</feature>
<evidence type="ECO:0000313" key="2">
    <source>
        <dbReference type="EMBL" id="KAA8575046.1"/>
    </source>
</evidence>
<protein>
    <submittedName>
        <fullName evidence="2">Uncharacterized protein</fullName>
    </submittedName>
</protein>
<keyword evidence="3" id="KW-1185">Reference proteome</keyword>
<feature type="compositionally biased region" description="Basic and acidic residues" evidence="1">
    <location>
        <begin position="61"/>
        <end position="70"/>
    </location>
</feature>